<dbReference type="GO" id="GO:1904680">
    <property type="term" value="F:peptide transmembrane transporter activity"/>
    <property type="evidence" value="ECO:0007669"/>
    <property type="project" value="TreeGrafter"/>
</dbReference>
<reference evidence="6 7" key="1">
    <citation type="journal article" date="2012" name="Stand. Genomic Sci.">
        <title>Complete genome sequencing and analysis of Saprospira grandis str. Lewin, a predatory marine bacterium.</title>
        <authorList>
            <person name="Saw J.H."/>
            <person name="Yuryev A."/>
            <person name="Kanbe M."/>
            <person name="Hou S."/>
            <person name="Young A.G."/>
            <person name="Aizawa S."/>
            <person name="Alam M."/>
        </authorList>
    </citation>
    <scope>NUCLEOTIDE SEQUENCE [LARGE SCALE GENOMIC DNA]</scope>
    <source>
        <strain evidence="6 7">Lewin</strain>
    </source>
</reference>
<feature type="domain" description="Solute-binding protein family 5" evidence="5">
    <location>
        <begin position="115"/>
        <end position="512"/>
    </location>
</feature>
<protein>
    <submittedName>
        <fullName evidence="6">Extracellular solute-binding protein</fullName>
    </submittedName>
</protein>
<dbReference type="Gene3D" id="3.40.190.10">
    <property type="entry name" value="Periplasmic binding protein-like II"/>
    <property type="match status" value="1"/>
</dbReference>
<evidence type="ECO:0000313" key="7">
    <source>
        <dbReference type="Proteomes" id="UP000007519"/>
    </source>
</evidence>
<dbReference type="KEGG" id="sgn:SGRA_1076"/>
<dbReference type="PANTHER" id="PTHR30290">
    <property type="entry name" value="PERIPLASMIC BINDING COMPONENT OF ABC TRANSPORTER"/>
    <property type="match status" value="1"/>
</dbReference>
<comment type="similarity">
    <text evidence="1">Belongs to the bacterial solute-binding protein 5 family.</text>
</comment>
<dbReference type="EMBL" id="CP002831">
    <property type="protein sequence ID" value="AFC23811.1"/>
    <property type="molecule type" value="Genomic_DNA"/>
</dbReference>
<dbReference type="PANTHER" id="PTHR30290:SF9">
    <property type="entry name" value="OLIGOPEPTIDE-BINDING PROTEIN APPA"/>
    <property type="match status" value="1"/>
</dbReference>
<evidence type="ECO:0000256" key="2">
    <source>
        <dbReference type="ARBA" id="ARBA00022448"/>
    </source>
</evidence>
<keyword evidence="3" id="KW-0732">Signal</keyword>
<dbReference type="OrthoDB" id="9772924at2"/>
<dbReference type="SUPFAM" id="SSF53850">
    <property type="entry name" value="Periplasmic binding protein-like II"/>
    <property type="match status" value="1"/>
</dbReference>
<keyword evidence="2" id="KW-0813">Transport</keyword>
<evidence type="ECO:0000256" key="1">
    <source>
        <dbReference type="ARBA" id="ARBA00005695"/>
    </source>
</evidence>
<organism evidence="6 7">
    <name type="scientific">Saprospira grandis (strain Lewin)</name>
    <dbReference type="NCBI Taxonomy" id="984262"/>
    <lineage>
        <taxon>Bacteria</taxon>
        <taxon>Pseudomonadati</taxon>
        <taxon>Bacteroidota</taxon>
        <taxon>Saprospiria</taxon>
        <taxon>Saprospirales</taxon>
        <taxon>Saprospiraceae</taxon>
        <taxon>Saprospira</taxon>
    </lineage>
</organism>
<dbReference type="GO" id="GO:0030288">
    <property type="term" value="C:outer membrane-bounded periplasmic space"/>
    <property type="evidence" value="ECO:0007669"/>
    <property type="project" value="UniProtKB-ARBA"/>
</dbReference>
<dbReference type="PIRSF" id="PIRSF002741">
    <property type="entry name" value="MppA"/>
    <property type="match status" value="1"/>
</dbReference>
<dbReference type="GO" id="GO:0015833">
    <property type="term" value="P:peptide transport"/>
    <property type="evidence" value="ECO:0007669"/>
    <property type="project" value="TreeGrafter"/>
</dbReference>
<dbReference type="InterPro" id="IPR039424">
    <property type="entry name" value="SBP_5"/>
</dbReference>
<dbReference type="Gene3D" id="3.10.105.10">
    <property type="entry name" value="Dipeptide-binding Protein, Domain 3"/>
    <property type="match status" value="1"/>
</dbReference>
<evidence type="ECO:0000259" key="5">
    <source>
        <dbReference type="Pfam" id="PF00496"/>
    </source>
</evidence>
<dbReference type="Gene3D" id="3.90.76.10">
    <property type="entry name" value="Dipeptide-binding Protein, Domain 1"/>
    <property type="match status" value="1"/>
</dbReference>
<sequence length="600" mass="68629">MTNMNIRKKTILGLLGLSLCFGSCQPSSPQTDGEAAQEVKESQSSNKMKDPSVTVWELDDPDGLNPVTSQGAAATYIQNNIFSRLLEFHPEDLKLVPQLALKMPDVRELEEGPYAGGMSLKFEIRPEAKWDNGQAVTAYDYLFTVKAIKNPLVESGSRRPYYEFIDSIYISPDNEREFTIFSKQRYFIAEESAGDMHIMPEYVYDPEGLMKKVSLAELNQMDYEAANKNANLERFAQNFNSPKFSKETVVGSGPYRFVEWSNGQHIILERKEDWWANEAKNPMLVAYPTKIIHKVVNDPSTAITVARNEEIDVLHNIKPVKFKALKEDQEFQNLFELSSPPVFGYYYIGINLRNPKLKDKKLRQALSHIINRQEIIDVLFEGLATETVGPINPQKEHYNDQIKPFSYDPERAKELLTEAGWTDSDNDGVLDKRINGKLEKLSLEFKYNQGNDIRKNIGLLLQGEARALGIEIKIKSADFPVFVKDIQNREFELICSAWAQGPNLDELKQAWHSSSDRNGGSNRIGFRNEECDRIIDSIRITLDPQKRKELYFRAQAIIHEEQPYLFLCVPSSCFAIHKRFADIETSPLRPGYRVSDFQLK</sequence>
<dbReference type="AlphaFoldDB" id="H6L3G4"/>
<feature type="region of interest" description="Disordered" evidence="4">
    <location>
        <begin position="26"/>
        <end position="52"/>
    </location>
</feature>
<accession>H6L3G4</accession>
<dbReference type="HOGENOM" id="CLU_017028_8_6_10"/>
<dbReference type="GO" id="GO:0043190">
    <property type="term" value="C:ATP-binding cassette (ABC) transporter complex"/>
    <property type="evidence" value="ECO:0007669"/>
    <property type="project" value="InterPro"/>
</dbReference>
<name>H6L3G4_SAPGL</name>
<evidence type="ECO:0000313" key="6">
    <source>
        <dbReference type="EMBL" id="AFC23811.1"/>
    </source>
</evidence>
<proteinExistence type="inferred from homology"/>
<dbReference type="InterPro" id="IPR000914">
    <property type="entry name" value="SBP_5_dom"/>
</dbReference>
<dbReference type="STRING" id="984262.SGRA_1076"/>
<dbReference type="Pfam" id="PF00496">
    <property type="entry name" value="SBP_bac_5"/>
    <property type="match status" value="1"/>
</dbReference>
<keyword evidence="7" id="KW-1185">Reference proteome</keyword>
<dbReference type="eggNOG" id="COG0747">
    <property type="taxonomic scope" value="Bacteria"/>
</dbReference>
<evidence type="ECO:0000256" key="4">
    <source>
        <dbReference type="SAM" id="MobiDB-lite"/>
    </source>
</evidence>
<dbReference type="Proteomes" id="UP000007519">
    <property type="component" value="Chromosome"/>
</dbReference>
<gene>
    <name evidence="6" type="ordered locus">SGRA_1076</name>
</gene>
<evidence type="ECO:0000256" key="3">
    <source>
        <dbReference type="ARBA" id="ARBA00022729"/>
    </source>
</evidence>
<dbReference type="InterPro" id="IPR030678">
    <property type="entry name" value="Peptide/Ni-bd"/>
</dbReference>